<protein>
    <submittedName>
        <fullName evidence="2">Membrane glycoprotein</fullName>
    </submittedName>
</protein>
<evidence type="ECO:0000256" key="1">
    <source>
        <dbReference type="SAM" id="Phobius"/>
    </source>
</evidence>
<keyword evidence="1" id="KW-0812">Transmembrane</keyword>
<feature type="transmembrane region" description="Helical" evidence="1">
    <location>
        <begin position="115"/>
        <end position="141"/>
    </location>
</feature>
<feature type="transmembrane region" description="Helical" evidence="1">
    <location>
        <begin position="280"/>
        <end position="299"/>
    </location>
</feature>
<organism evidence="2 3">
    <name type="scientific">Pseudomyxococcus hansupus</name>
    <dbReference type="NCBI Taxonomy" id="1297742"/>
    <lineage>
        <taxon>Bacteria</taxon>
        <taxon>Pseudomonadati</taxon>
        <taxon>Myxococcota</taxon>
        <taxon>Myxococcia</taxon>
        <taxon>Myxococcales</taxon>
        <taxon>Cystobacterineae</taxon>
        <taxon>Myxococcaceae</taxon>
        <taxon>Pseudomyxococcus</taxon>
    </lineage>
</organism>
<dbReference type="RefSeq" id="WP_002638092.1">
    <property type="nucleotide sequence ID" value="NZ_CP012109.1"/>
</dbReference>
<evidence type="ECO:0000313" key="3">
    <source>
        <dbReference type="Proteomes" id="UP000009026"/>
    </source>
</evidence>
<feature type="transmembrane region" description="Helical" evidence="1">
    <location>
        <begin position="167"/>
        <end position="196"/>
    </location>
</feature>
<evidence type="ECO:0000313" key="2">
    <source>
        <dbReference type="EMBL" id="AKQ69739.1"/>
    </source>
</evidence>
<reference evidence="2 3" key="1">
    <citation type="journal article" date="2016" name="PLoS ONE">
        <title>Complete Genome Sequence and Comparative Genomics of a Novel Myxobacterium Myxococcus hansupus.</title>
        <authorList>
            <person name="Sharma G."/>
            <person name="Narwani T."/>
            <person name="Subramanian S."/>
        </authorList>
    </citation>
    <scope>NUCLEOTIDE SEQUENCE [LARGE SCALE GENOMIC DNA]</scope>
    <source>
        <strain evidence="3">mixupus</strain>
    </source>
</reference>
<sequence>MAETEFEAGASCPLHPAFQAVGTCTRCGNFMCRTCSQGGSQAWCPACLEREGMGRSFPLNRENWSVGGLLELSWEAFKREWVMLSVGVLIFMAASFVGQVFSQILSLIGGLVDNVAVLVVAFLIGTLGSYVIQGAVTLGFLRMSMDVLNGQRADLARMFSQFGKVPAYLGTLVLSILLVTPLLVLIVAGSVGAGLATGSVSWSELVAILDLPEAELGGAIAGLLPTFTVMGVTALALYCFPGAWLLTPLVLLQPELARTDSPRVVETLRRCFAYAKGERLPIVGVLLLGGLFMCVGFLLCCLPVVPALGLFQLMLAGLYLALSNSAETR</sequence>
<dbReference type="AlphaFoldDB" id="A0A0H4X3H7"/>
<gene>
    <name evidence="2" type="ORF">A176_006651</name>
</gene>
<dbReference type="KEGG" id="mym:A176_006651"/>
<dbReference type="EMBL" id="CP012109">
    <property type="protein sequence ID" value="AKQ69739.1"/>
    <property type="molecule type" value="Genomic_DNA"/>
</dbReference>
<dbReference type="PATRIC" id="fig|1297742.4.peg.6748"/>
<proteinExistence type="predicted"/>
<dbReference type="Proteomes" id="UP000009026">
    <property type="component" value="Chromosome"/>
</dbReference>
<keyword evidence="1" id="KW-1133">Transmembrane helix</keyword>
<feature type="transmembrane region" description="Helical" evidence="1">
    <location>
        <begin position="305"/>
        <end position="322"/>
    </location>
</feature>
<keyword evidence="3" id="KW-1185">Reference proteome</keyword>
<keyword evidence="1" id="KW-0472">Membrane</keyword>
<dbReference type="OrthoDB" id="5382335at2"/>
<accession>A0A0H4X3H7</accession>
<feature type="transmembrane region" description="Helical" evidence="1">
    <location>
        <begin position="81"/>
        <end position="109"/>
    </location>
</feature>
<name>A0A0H4X3H7_9BACT</name>